<dbReference type="PANTHER" id="PTHR33221">
    <property type="entry name" value="WINGED HELIX-TURN-HELIX TRANSCRIPTIONAL REGULATOR, RRF2 FAMILY"/>
    <property type="match status" value="1"/>
</dbReference>
<organism evidence="1 2">
    <name type="scientific">[Clostridium] leptum DSM 753</name>
    <dbReference type="NCBI Taxonomy" id="428125"/>
    <lineage>
        <taxon>Bacteria</taxon>
        <taxon>Bacillati</taxon>
        <taxon>Bacillota</taxon>
        <taxon>Clostridia</taxon>
        <taxon>Eubacteriales</taxon>
        <taxon>Oscillospiraceae</taxon>
        <taxon>Oscillospiraceae incertae sedis</taxon>
    </lineage>
</organism>
<keyword evidence="2" id="KW-1185">Reference proteome</keyword>
<name>A0A855A4K4_9FIRM</name>
<sequence>MNSEFCIAVHGLVFLKLKKQCLSSEALAENICTNPARVRKVMAKLKKAGLVSTKEGSEGGYSLAKNAEQITLKQISAALQIEFVSSHWRSGSQNLDCMVASGMADVMDRLYSDLDALCQKRLEGITIADVAAALIQRSQGKKFGCPEVLRKSN</sequence>
<gene>
    <name evidence="1" type="ORF">CH238_09195</name>
</gene>
<dbReference type="Pfam" id="PF02082">
    <property type="entry name" value="Rrf2"/>
    <property type="match status" value="1"/>
</dbReference>
<dbReference type="GO" id="GO:0003700">
    <property type="term" value="F:DNA-binding transcription factor activity"/>
    <property type="evidence" value="ECO:0007669"/>
    <property type="project" value="TreeGrafter"/>
</dbReference>
<dbReference type="OrthoDB" id="3242805at2"/>
<protein>
    <submittedName>
        <fullName evidence="1">Transcriptional regulator</fullName>
    </submittedName>
</protein>
<comment type="caution">
    <text evidence="1">The sequence shown here is derived from an EMBL/GenBank/DDBJ whole genome shotgun (WGS) entry which is preliminary data.</text>
</comment>
<dbReference type="EMBL" id="NOXF01000006">
    <property type="protein sequence ID" value="PEQ24361.1"/>
    <property type="molecule type" value="Genomic_DNA"/>
</dbReference>
<dbReference type="PROSITE" id="PS01332">
    <property type="entry name" value="HTH_RRF2_1"/>
    <property type="match status" value="1"/>
</dbReference>
<evidence type="ECO:0000313" key="2">
    <source>
        <dbReference type="Proteomes" id="UP000220611"/>
    </source>
</evidence>
<evidence type="ECO:0000313" key="1">
    <source>
        <dbReference type="EMBL" id="PEQ24361.1"/>
    </source>
</evidence>
<dbReference type="SUPFAM" id="SSF46785">
    <property type="entry name" value="Winged helix' DNA-binding domain"/>
    <property type="match status" value="1"/>
</dbReference>
<dbReference type="Proteomes" id="UP000220611">
    <property type="component" value="Unassembled WGS sequence"/>
</dbReference>
<dbReference type="GO" id="GO:0005829">
    <property type="term" value="C:cytosol"/>
    <property type="evidence" value="ECO:0007669"/>
    <property type="project" value="TreeGrafter"/>
</dbReference>
<dbReference type="InterPro" id="IPR036390">
    <property type="entry name" value="WH_DNA-bd_sf"/>
</dbReference>
<dbReference type="AlphaFoldDB" id="A0A855A4K4"/>
<proteinExistence type="predicted"/>
<dbReference type="InterPro" id="IPR036388">
    <property type="entry name" value="WH-like_DNA-bd_sf"/>
</dbReference>
<dbReference type="PANTHER" id="PTHR33221:SF15">
    <property type="entry name" value="HTH-TYPE TRANSCRIPTIONAL REGULATOR YWGB-RELATED"/>
    <property type="match status" value="1"/>
</dbReference>
<reference evidence="1 2" key="1">
    <citation type="submission" date="2017-07" db="EMBL/GenBank/DDBJ databases">
        <title>Prevalence of linear plasmids in Cutibacterium (Propionibacterium) acnes isolates obtained from prostatic tissue.</title>
        <authorList>
            <person name="Davidsson S."/>
            <person name="Carlsson J."/>
            <person name="Molling P."/>
            <person name="Andren O."/>
            <person name="Andersson S.-O."/>
            <person name="Brzuszkiewicz E."/>
            <person name="Poehlein A."/>
            <person name="Al-Zeer M."/>
            <person name="Brinkmann V."/>
            <person name="Scavenius C."/>
            <person name="Nazipi S."/>
            <person name="Soderquist B."/>
            <person name="Bruggemann H."/>
        </authorList>
    </citation>
    <scope>NUCLEOTIDE SEQUENCE [LARGE SCALE GENOMIC DNA]</scope>
    <source>
        <strain evidence="1 2">DSM 753</strain>
    </source>
</reference>
<dbReference type="PROSITE" id="PS51197">
    <property type="entry name" value="HTH_RRF2_2"/>
    <property type="match status" value="1"/>
</dbReference>
<dbReference type="InterPro" id="IPR030489">
    <property type="entry name" value="TR_Rrf2-type_CS"/>
</dbReference>
<dbReference type="InterPro" id="IPR000944">
    <property type="entry name" value="Tscrpt_reg_Rrf2"/>
</dbReference>
<accession>A0A855A4K4</accession>
<dbReference type="Gene3D" id="1.10.10.10">
    <property type="entry name" value="Winged helix-like DNA-binding domain superfamily/Winged helix DNA-binding domain"/>
    <property type="match status" value="1"/>
</dbReference>